<evidence type="ECO:0000256" key="1">
    <source>
        <dbReference type="ARBA" id="ARBA00022801"/>
    </source>
</evidence>
<dbReference type="PANTHER" id="PTHR43056:SF10">
    <property type="entry name" value="COCE_NOND FAMILY, PUTATIVE (AFU_ORTHOLOGUE AFUA_7G00600)-RELATED"/>
    <property type="match status" value="1"/>
</dbReference>
<dbReference type="Pfam" id="PF02129">
    <property type="entry name" value="Peptidase_S15"/>
    <property type="match status" value="1"/>
</dbReference>
<sequence length="594" mass="68592">MYWIILVVVVVVAAILLRIFTSTRWLLKLRCWYFCFPQPKYCLIEEYDIGVPMRDGAFLSTDVYRPNSPGEQFPVIITRTPYGKRSKEDHYVITAQMFTSQGYVFIIQDVRGTSDSPGEFMPWTNEAKDSHDTFEWASQQEWSSGSIGTFGGSYLGGVQWYSATTKSPYLKAMVPMFISQNLYAAFIHKGIHHYQDLLLWKFRYSGTGARTPRKISWHNEVRDHLPLITADEKLGEVIIPYREWILHPRLDEYWDFARLDKRIDEIEVPALLIAGWYDRFIDPMLEDFQRMKGKPSTSPASQSRIIIGPWTHRHFRKIGQLLFGADSVFWCQYSVVLDWFDHWLKGKKKFLAEDPINLFVMGANKWRKEKEWPLARTEWTNYYLHSQGSANTTDGDGLLNTSPPEEEREDCYDYDPADPMPSIGNKMLLGDSTCGPVEQNPLEERQDVLVYTSVELEEDIEVTGPIKAVIYASSSAVGTDFFVKIVNVYPGGASFFVQSGIIRVRYRNSLTEPEPIEPEKIYRYEIDVGSTSLVFKKRHHIRIHISSSAFPEFSRNLNTGESPELTTDLLIAHQKIFHNKKYPSHVILPVIPTR</sequence>
<comment type="caution">
    <text evidence="3">The sequence shown here is derived from an EMBL/GenBank/DDBJ whole genome shotgun (WGS) entry which is preliminary data.</text>
</comment>
<accession>A0ABS3ASD4</accession>
<keyword evidence="1 3" id="KW-0378">Hydrolase</keyword>
<dbReference type="EMBL" id="JAFITR010000099">
    <property type="protein sequence ID" value="MBN4067280.1"/>
    <property type="molecule type" value="Genomic_DNA"/>
</dbReference>
<keyword evidence="4" id="KW-1185">Reference proteome</keyword>
<dbReference type="Gene3D" id="3.40.50.1820">
    <property type="entry name" value="alpha/beta hydrolase"/>
    <property type="match status" value="1"/>
</dbReference>
<evidence type="ECO:0000313" key="4">
    <source>
        <dbReference type="Proteomes" id="UP000722121"/>
    </source>
</evidence>
<dbReference type="GO" id="GO:0016787">
    <property type="term" value="F:hydrolase activity"/>
    <property type="evidence" value="ECO:0007669"/>
    <property type="project" value="UniProtKB-KW"/>
</dbReference>
<dbReference type="InterPro" id="IPR013736">
    <property type="entry name" value="Xaa-Pro_dipept_C"/>
</dbReference>
<dbReference type="InterPro" id="IPR000383">
    <property type="entry name" value="Xaa-Pro-like_dom"/>
</dbReference>
<dbReference type="SMART" id="SM00939">
    <property type="entry name" value="PepX_C"/>
    <property type="match status" value="1"/>
</dbReference>
<dbReference type="InterPro" id="IPR029058">
    <property type="entry name" value="AB_hydrolase_fold"/>
</dbReference>
<dbReference type="InterPro" id="IPR005674">
    <property type="entry name" value="CocE/Ser_esterase"/>
</dbReference>
<dbReference type="NCBIfam" id="TIGR00976">
    <property type="entry name" value="CocE_NonD"/>
    <property type="match status" value="1"/>
</dbReference>
<organism evidence="3 4">
    <name type="scientific">Simkania negevensis</name>
    <dbReference type="NCBI Taxonomy" id="83561"/>
    <lineage>
        <taxon>Bacteria</taxon>
        <taxon>Pseudomonadati</taxon>
        <taxon>Chlamydiota</taxon>
        <taxon>Chlamydiia</taxon>
        <taxon>Parachlamydiales</taxon>
        <taxon>Simkaniaceae</taxon>
        <taxon>Simkania</taxon>
    </lineage>
</organism>
<evidence type="ECO:0000313" key="3">
    <source>
        <dbReference type="EMBL" id="MBN4067280.1"/>
    </source>
</evidence>
<feature type="domain" description="Xaa-Pro dipeptidyl-peptidase C-terminal" evidence="2">
    <location>
        <begin position="337"/>
        <end position="587"/>
    </location>
</feature>
<dbReference type="Gene3D" id="2.60.120.260">
    <property type="entry name" value="Galactose-binding domain-like"/>
    <property type="match status" value="1"/>
</dbReference>
<dbReference type="InterPro" id="IPR008979">
    <property type="entry name" value="Galactose-bd-like_sf"/>
</dbReference>
<gene>
    <name evidence="3" type="ORF">JYU14_04275</name>
</gene>
<protein>
    <submittedName>
        <fullName evidence="3">CocE/NonD family hydrolase</fullName>
    </submittedName>
</protein>
<dbReference type="Gene3D" id="1.10.3020.10">
    <property type="entry name" value="alpha-amino acid ester hydrolase ( Helical cap domain)"/>
    <property type="match status" value="1"/>
</dbReference>
<dbReference type="SUPFAM" id="SSF53474">
    <property type="entry name" value="alpha/beta-Hydrolases"/>
    <property type="match status" value="1"/>
</dbReference>
<dbReference type="SUPFAM" id="SSF49785">
    <property type="entry name" value="Galactose-binding domain-like"/>
    <property type="match status" value="1"/>
</dbReference>
<reference evidence="3 4" key="1">
    <citation type="submission" date="2021-02" db="EMBL/GenBank/DDBJ databases">
        <title>Activity-based single-cell genomes from oceanic crustal fluid captures similar information to metagenomic and metatranscriptomic surveys with orders of magnitude less sampling.</title>
        <authorList>
            <person name="D'Angelo T.S."/>
            <person name="Orcutt B.N."/>
        </authorList>
    </citation>
    <scope>NUCLEOTIDE SEQUENCE [LARGE SCALE GENOMIC DNA]</scope>
    <source>
        <strain evidence="3">AH-315-G07</strain>
    </source>
</reference>
<evidence type="ECO:0000259" key="2">
    <source>
        <dbReference type="SMART" id="SM00939"/>
    </source>
</evidence>
<dbReference type="Pfam" id="PF08530">
    <property type="entry name" value="PepX_C"/>
    <property type="match status" value="1"/>
</dbReference>
<proteinExistence type="predicted"/>
<dbReference type="InterPro" id="IPR050585">
    <property type="entry name" value="Xaa-Pro_dipeptidyl-ppase/CocE"/>
</dbReference>
<name>A0ABS3ASD4_9BACT</name>
<dbReference type="PANTHER" id="PTHR43056">
    <property type="entry name" value="PEPTIDASE S9 PROLYL OLIGOPEPTIDASE"/>
    <property type="match status" value="1"/>
</dbReference>
<dbReference type="Proteomes" id="UP000722121">
    <property type="component" value="Unassembled WGS sequence"/>
</dbReference>